<dbReference type="Proteomes" id="UP001054857">
    <property type="component" value="Unassembled WGS sequence"/>
</dbReference>
<keyword evidence="2" id="KW-0732">Signal</keyword>
<keyword evidence="1" id="KW-1133">Transmembrane helix</keyword>
<accession>A0AAD3HL62</accession>
<evidence type="ECO:0000313" key="3">
    <source>
        <dbReference type="EMBL" id="GFR44390.1"/>
    </source>
</evidence>
<gene>
    <name evidence="3" type="ORF">Agub_g5610</name>
</gene>
<feature type="chain" id="PRO_5042229514" evidence="2">
    <location>
        <begin position="27"/>
        <end position="190"/>
    </location>
</feature>
<feature type="transmembrane region" description="Helical" evidence="1">
    <location>
        <begin position="88"/>
        <end position="110"/>
    </location>
</feature>
<keyword evidence="4" id="KW-1185">Reference proteome</keyword>
<name>A0AAD3HL62_9CHLO</name>
<keyword evidence="1" id="KW-0472">Membrane</keyword>
<evidence type="ECO:0000256" key="2">
    <source>
        <dbReference type="SAM" id="SignalP"/>
    </source>
</evidence>
<comment type="caution">
    <text evidence="3">The sequence shown here is derived from an EMBL/GenBank/DDBJ whole genome shotgun (WGS) entry which is preliminary data.</text>
</comment>
<protein>
    <submittedName>
        <fullName evidence="3">Uncharacterized protein</fullName>
    </submittedName>
</protein>
<reference evidence="3 4" key="1">
    <citation type="journal article" date="2021" name="Sci. Rep.">
        <title>Genome sequencing of the multicellular alga Astrephomene provides insights into convergent evolution of germ-soma differentiation.</title>
        <authorList>
            <person name="Yamashita S."/>
            <person name="Yamamoto K."/>
            <person name="Matsuzaki R."/>
            <person name="Suzuki S."/>
            <person name="Yamaguchi H."/>
            <person name="Hirooka S."/>
            <person name="Minakuchi Y."/>
            <person name="Miyagishima S."/>
            <person name="Kawachi M."/>
            <person name="Toyoda A."/>
            <person name="Nozaki H."/>
        </authorList>
    </citation>
    <scope>NUCLEOTIDE SEQUENCE [LARGE SCALE GENOMIC DNA]</scope>
    <source>
        <strain evidence="3 4">NIES-4017</strain>
    </source>
</reference>
<proteinExistence type="predicted"/>
<sequence length="190" mass="21646">MVERHLLGAPFSLPLLLLSWLPSNHTTTRQNGACRRPWWDTVVDDPALLKEIKKYKNFWKKKRFKQALLISKGFGKKEHPTGTNALPYLVYLLTMYPVLMLLVWVTYFAMAPYRIIYFTFWGHQKWIRASVSQNTNVRACRAAFGGRGGRCMLFMVHVTGGGGAGIQGITPSMRVLLVYYYPVALFVGAV</sequence>
<organism evidence="3 4">
    <name type="scientific">Astrephomene gubernaculifera</name>
    <dbReference type="NCBI Taxonomy" id="47775"/>
    <lineage>
        <taxon>Eukaryota</taxon>
        <taxon>Viridiplantae</taxon>
        <taxon>Chlorophyta</taxon>
        <taxon>core chlorophytes</taxon>
        <taxon>Chlorophyceae</taxon>
        <taxon>CS clade</taxon>
        <taxon>Chlamydomonadales</taxon>
        <taxon>Astrephomenaceae</taxon>
        <taxon>Astrephomene</taxon>
    </lineage>
</organism>
<evidence type="ECO:0000313" key="4">
    <source>
        <dbReference type="Proteomes" id="UP001054857"/>
    </source>
</evidence>
<dbReference type="EMBL" id="BMAR01000007">
    <property type="protein sequence ID" value="GFR44390.1"/>
    <property type="molecule type" value="Genomic_DNA"/>
</dbReference>
<keyword evidence="1" id="KW-0812">Transmembrane</keyword>
<evidence type="ECO:0000256" key="1">
    <source>
        <dbReference type="SAM" id="Phobius"/>
    </source>
</evidence>
<dbReference type="AlphaFoldDB" id="A0AAD3HL62"/>
<feature type="signal peptide" evidence="2">
    <location>
        <begin position="1"/>
        <end position="26"/>
    </location>
</feature>